<dbReference type="AlphaFoldDB" id="A0AA43QUU1"/>
<gene>
    <name evidence="1" type="ORF">OHK93_004825</name>
</gene>
<dbReference type="InterPro" id="IPR013744">
    <property type="entry name" value="SidJ"/>
</dbReference>
<name>A0AA43QUU1_9LECA</name>
<dbReference type="SUPFAM" id="SSF53474">
    <property type="entry name" value="alpha/beta-Hydrolases"/>
    <property type="match status" value="1"/>
</dbReference>
<organism evidence="1 2">
    <name type="scientific">Ramalina farinacea</name>
    <dbReference type="NCBI Taxonomy" id="258253"/>
    <lineage>
        <taxon>Eukaryota</taxon>
        <taxon>Fungi</taxon>
        <taxon>Dikarya</taxon>
        <taxon>Ascomycota</taxon>
        <taxon>Pezizomycotina</taxon>
        <taxon>Lecanoromycetes</taxon>
        <taxon>OSLEUM clade</taxon>
        <taxon>Lecanoromycetidae</taxon>
        <taxon>Lecanorales</taxon>
        <taxon>Lecanorineae</taxon>
        <taxon>Ramalinaceae</taxon>
        <taxon>Ramalina</taxon>
    </lineage>
</organism>
<dbReference type="EMBL" id="JAPUFD010000022">
    <property type="protein sequence ID" value="MDI1493041.1"/>
    <property type="molecule type" value="Genomic_DNA"/>
</dbReference>
<dbReference type="InterPro" id="IPR029058">
    <property type="entry name" value="AB_hydrolase_fold"/>
</dbReference>
<proteinExistence type="predicted"/>
<keyword evidence="2" id="KW-1185">Reference proteome</keyword>
<dbReference type="Gene3D" id="3.40.50.1820">
    <property type="entry name" value="alpha/beta hydrolase"/>
    <property type="match status" value="1"/>
</dbReference>
<evidence type="ECO:0000313" key="2">
    <source>
        <dbReference type="Proteomes" id="UP001161017"/>
    </source>
</evidence>
<evidence type="ECO:0000313" key="1">
    <source>
        <dbReference type="EMBL" id="MDI1493041.1"/>
    </source>
</evidence>
<evidence type="ECO:0008006" key="3">
    <source>
        <dbReference type="Google" id="ProtNLM"/>
    </source>
</evidence>
<accession>A0AA43QUU1</accession>
<protein>
    <recommendedName>
        <fullName evidence="3">DUF1749-domain-containing protein</fullName>
    </recommendedName>
</protein>
<comment type="caution">
    <text evidence="1">The sequence shown here is derived from an EMBL/GenBank/DDBJ whole genome shotgun (WGS) entry which is preliminary data.</text>
</comment>
<dbReference type="Pfam" id="PF08538">
    <property type="entry name" value="DUF1749"/>
    <property type="match status" value="1"/>
</dbReference>
<dbReference type="PANTHER" id="PTHR31591:SF7">
    <property type="entry name" value="DUF1749-DOMAIN-CONTAINING PROTEIN"/>
    <property type="match status" value="1"/>
</dbReference>
<sequence>MPLPPPHTQPPAPSTSTLLFLPGLSDGPLTVPYTRTLASRLPAGWRLVEPILSSGYRQWGISGLGGDVKEVEDLVGYFAGGEEGKGERGRENNVVLMGHSTGCQIIVHYYLSPTTTTAGQGKAAAGGGKSGGVAQRPKISGGIMQGGVSDREAIAMMVEDEECEEVCQVARQYVDEGRGEDVLPSRYTKELFHSAPVSARRWLSLATRGGEDDYFSSDFGEERLGEVFGGLGRVGARVAFLFGGEDQYVAAGVDREGMVKKWEKPVRDNGGVVDEVSGILEGASHNLKEGGDVVEDMVNRVTGFLARS</sequence>
<dbReference type="Proteomes" id="UP001161017">
    <property type="component" value="Unassembled WGS sequence"/>
</dbReference>
<reference evidence="1" key="1">
    <citation type="journal article" date="2023" name="Genome Biol. Evol.">
        <title>First Whole Genome Sequence and Flow Cytometry Genome Size Data for the Lichen-Forming Fungus Ramalina farinacea (Ascomycota).</title>
        <authorList>
            <person name="Llewellyn T."/>
            <person name="Mian S."/>
            <person name="Hill R."/>
            <person name="Leitch I.J."/>
            <person name="Gaya E."/>
        </authorList>
    </citation>
    <scope>NUCLEOTIDE SEQUENCE</scope>
    <source>
        <strain evidence="1">LIQ254RAFAR</strain>
    </source>
</reference>
<dbReference type="PANTHER" id="PTHR31591">
    <property type="entry name" value="UPF0613 PROTEIN PB24D3.06C"/>
    <property type="match status" value="1"/>
</dbReference>